<dbReference type="Pfam" id="PF08501">
    <property type="entry name" value="Shikimate_dh_N"/>
    <property type="match status" value="1"/>
</dbReference>
<comment type="catalytic activity">
    <reaction evidence="7 8">
        <text>shikimate + NADP(+) = 3-dehydroshikimate + NADPH + H(+)</text>
        <dbReference type="Rhea" id="RHEA:17737"/>
        <dbReference type="ChEBI" id="CHEBI:15378"/>
        <dbReference type="ChEBI" id="CHEBI:16630"/>
        <dbReference type="ChEBI" id="CHEBI:36208"/>
        <dbReference type="ChEBI" id="CHEBI:57783"/>
        <dbReference type="ChEBI" id="CHEBI:58349"/>
        <dbReference type="EC" id="1.1.1.25"/>
    </reaction>
</comment>
<keyword evidence="5 8" id="KW-0560">Oxidoreductase</keyword>
<dbReference type="PANTHER" id="PTHR21089:SF1">
    <property type="entry name" value="BIFUNCTIONAL 3-DEHYDROQUINATE DEHYDRATASE_SHIKIMATE DEHYDROGENASE, CHLOROPLASTIC"/>
    <property type="match status" value="1"/>
</dbReference>
<evidence type="ECO:0000259" key="10">
    <source>
        <dbReference type="Pfam" id="PF08501"/>
    </source>
</evidence>
<evidence type="ECO:0000256" key="7">
    <source>
        <dbReference type="ARBA" id="ARBA00049442"/>
    </source>
</evidence>
<evidence type="ECO:0000256" key="6">
    <source>
        <dbReference type="ARBA" id="ARBA00023141"/>
    </source>
</evidence>
<sequence length="280" mass="29637">MPQADGFGLAGVIGMPVAHSRSPVIHNFWLKAHGIRGTYVPLAVKPERLEDALDGLIALGFRGCNVTMPHKQTAMPLLDCVNETARRIGAVNTIVVEDDGTLSGFNNDGNGFVQSLRDARADWRGDAGPILLLGAGGASRAVVVALLENGAREIRIANRTAEKAQAIAQEFGPAVSAVAWDDRSAALTDVALLVNCTDRGMAGKSALEIDLSRLNSATLVADLIYTPLETPFLADARARGCVTVNGLGLLLNQARLAFKAWFGVMPDVTPELIKAIEATF</sequence>
<gene>
    <name evidence="8" type="primary">aroE</name>
    <name evidence="12" type="ORF">AYJ54_40055</name>
</gene>
<evidence type="ECO:0000313" key="13">
    <source>
        <dbReference type="Proteomes" id="UP000076959"/>
    </source>
</evidence>
<keyword evidence="3 8" id="KW-0028">Amino-acid biosynthesis</keyword>
<feature type="binding site" evidence="8">
    <location>
        <position position="246"/>
    </location>
    <ligand>
        <name>NADP(+)</name>
        <dbReference type="ChEBI" id="CHEBI:58349"/>
    </ligand>
</feature>
<dbReference type="NCBIfam" id="TIGR00507">
    <property type="entry name" value="aroE"/>
    <property type="match status" value="1"/>
</dbReference>
<dbReference type="Gene3D" id="3.40.50.10860">
    <property type="entry name" value="Leucine Dehydrogenase, chain A, domain 1"/>
    <property type="match status" value="1"/>
</dbReference>
<feature type="binding site" evidence="8">
    <location>
        <begin position="134"/>
        <end position="138"/>
    </location>
    <ligand>
        <name>NADP(+)</name>
        <dbReference type="ChEBI" id="CHEBI:58349"/>
    </ligand>
</feature>
<dbReference type="GO" id="GO:0005829">
    <property type="term" value="C:cytosol"/>
    <property type="evidence" value="ECO:0007669"/>
    <property type="project" value="TreeGrafter"/>
</dbReference>
<dbReference type="GO" id="GO:0019632">
    <property type="term" value="P:shikimate metabolic process"/>
    <property type="evidence" value="ECO:0007669"/>
    <property type="project" value="InterPro"/>
</dbReference>
<dbReference type="EC" id="1.1.1.25" evidence="2 8"/>
<dbReference type="InterPro" id="IPR022893">
    <property type="entry name" value="Shikimate_DH_fam"/>
</dbReference>
<name>A0A176Z748_9BRAD</name>
<feature type="active site" description="Proton acceptor" evidence="8">
    <location>
        <position position="71"/>
    </location>
</feature>
<comment type="subunit">
    <text evidence="8">Homodimer.</text>
</comment>
<keyword evidence="6 8" id="KW-0057">Aromatic amino acid biosynthesis</keyword>
<feature type="binding site" evidence="8">
    <location>
        <position position="225"/>
    </location>
    <ligand>
        <name>shikimate</name>
        <dbReference type="ChEBI" id="CHEBI:36208"/>
    </ligand>
</feature>
<dbReference type="CDD" id="cd01065">
    <property type="entry name" value="NAD_bind_Shikimate_DH"/>
    <property type="match status" value="1"/>
</dbReference>
<comment type="similarity">
    <text evidence="8">Belongs to the shikimate dehydrogenase family.</text>
</comment>
<feature type="binding site" evidence="8">
    <location>
        <position position="83"/>
    </location>
    <ligand>
        <name>NADP(+)</name>
        <dbReference type="ChEBI" id="CHEBI:58349"/>
    </ligand>
</feature>
<dbReference type="Pfam" id="PF01488">
    <property type="entry name" value="Shikimate_DH"/>
    <property type="match status" value="1"/>
</dbReference>
<feature type="binding site" evidence="8">
    <location>
        <begin position="158"/>
        <end position="163"/>
    </location>
    <ligand>
        <name>NADP(+)</name>
        <dbReference type="ChEBI" id="CHEBI:58349"/>
    </ligand>
</feature>
<dbReference type="SUPFAM" id="SSF53223">
    <property type="entry name" value="Aminoacid dehydrogenase-like, N-terminal domain"/>
    <property type="match status" value="1"/>
</dbReference>
<dbReference type="RefSeq" id="WP_063696514.1">
    <property type="nucleotide sequence ID" value="NZ_LUUB01000022.1"/>
</dbReference>
<proteinExistence type="inferred from homology"/>
<dbReference type="GO" id="GO:0009423">
    <property type="term" value="P:chorismate biosynthetic process"/>
    <property type="evidence" value="ECO:0007669"/>
    <property type="project" value="UniProtKB-UniRule"/>
</dbReference>
<evidence type="ECO:0000256" key="1">
    <source>
        <dbReference type="ARBA" id="ARBA00004871"/>
    </source>
</evidence>
<feature type="domain" description="SDH C-terminal" evidence="11">
    <location>
        <begin position="246"/>
        <end position="268"/>
    </location>
</feature>
<evidence type="ECO:0000313" key="12">
    <source>
        <dbReference type="EMBL" id="OAF15556.1"/>
    </source>
</evidence>
<reference evidence="12 13" key="1">
    <citation type="submission" date="2016-03" db="EMBL/GenBank/DDBJ databases">
        <title>Draft Genome Sequence of the Strain BR 10245 (Bradyrhizobium sp.) isolated from nodules of Centrolobium paraense.</title>
        <authorList>
            <person name="Simoes-Araujo J.L.Sr."/>
            <person name="Barauna A.C."/>
            <person name="Silva K."/>
            <person name="Zilli J.E."/>
        </authorList>
    </citation>
    <scope>NUCLEOTIDE SEQUENCE [LARGE SCALE GENOMIC DNA]</scope>
    <source>
        <strain evidence="12 13">BR 10245</strain>
    </source>
</reference>
<dbReference type="GO" id="GO:0008652">
    <property type="term" value="P:amino acid biosynthetic process"/>
    <property type="evidence" value="ECO:0007669"/>
    <property type="project" value="UniProtKB-KW"/>
</dbReference>
<dbReference type="AlphaFoldDB" id="A0A176Z748"/>
<dbReference type="Pfam" id="PF18317">
    <property type="entry name" value="SDH_C"/>
    <property type="match status" value="1"/>
</dbReference>
<evidence type="ECO:0000256" key="4">
    <source>
        <dbReference type="ARBA" id="ARBA00022857"/>
    </source>
</evidence>
<comment type="caution">
    <text evidence="12">The sequence shown here is derived from an EMBL/GenBank/DDBJ whole genome shotgun (WGS) entry which is preliminary data.</text>
</comment>
<dbReference type="InterPro" id="IPR041121">
    <property type="entry name" value="SDH_C"/>
</dbReference>
<evidence type="ECO:0000256" key="8">
    <source>
        <dbReference type="HAMAP-Rule" id="MF_00222"/>
    </source>
</evidence>
<organism evidence="12 13">
    <name type="scientific">Bradyrhizobium centrolobii</name>
    <dbReference type="NCBI Taxonomy" id="1505087"/>
    <lineage>
        <taxon>Bacteria</taxon>
        <taxon>Pseudomonadati</taxon>
        <taxon>Pseudomonadota</taxon>
        <taxon>Alphaproteobacteria</taxon>
        <taxon>Hyphomicrobiales</taxon>
        <taxon>Nitrobacteraceae</taxon>
        <taxon>Bradyrhizobium</taxon>
    </lineage>
</organism>
<dbReference type="OrthoDB" id="9792692at2"/>
<dbReference type="SUPFAM" id="SSF51735">
    <property type="entry name" value="NAD(P)-binding Rossmann-fold domains"/>
    <property type="match status" value="1"/>
</dbReference>
<feature type="binding site" evidence="8">
    <location>
        <position position="92"/>
    </location>
    <ligand>
        <name>shikimate</name>
        <dbReference type="ChEBI" id="CHEBI:36208"/>
    </ligand>
</feature>
<dbReference type="InterPro" id="IPR013708">
    <property type="entry name" value="Shikimate_DH-bd_N"/>
</dbReference>
<dbReference type="Gene3D" id="3.40.50.720">
    <property type="entry name" value="NAD(P)-binding Rossmann-like Domain"/>
    <property type="match status" value="1"/>
</dbReference>
<keyword evidence="13" id="KW-1185">Reference proteome</keyword>
<dbReference type="STRING" id="1505087.AYJ54_40055"/>
<dbReference type="InterPro" id="IPR046346">
    <property type="entry name" value="Aminoacid_DH-like_N_sf"/>
</dbReference>
<accession>A0A176Z748</accession>
<feature type="binding site" evidence="8">
    <location>
        <position position="108"/>
    </location>
    <ligand>
        <name>shikimate</name>
        <dbReference type="ChEBI" id="CHEBI:36208"/>
    </ligand>
</feature>
<dbReference type="GO" id="GO:0009073">
    <property type="term" value="P:aromatic amino acid family biosynthetic process"/>
    <property type="evidence" value="ECO:0007669"/>
    <property type="project" value="UniProtKB-KW"/>
</dbReference>
<evidence type="ECO:0000259" key="9">
    <source>
        <dbReference type="Pfam" id="PF01488"/>
    </source>
</evidence>
<evidence type="ECO:0000259" key="11">
    <source>
        <dbReference type="Pfam" id="PF18317"/>
    </source>
</evidence>
<evidence type="ECO:0000256" key="2">
    <source>
        <dbReference type="ARBA" id="ARBA00012962"/>
    </source>
</evidence>
<dbReference type="InterPro" id="IPR011342">
    <property type="entry name" value="Shikimate_DH"/>
</dbReference>
<feature type="binding site" evidence="8">
    <location>
        <position position="253"/>
    </location>
    <ligand>
        <name>shikimate</name>
        <dbReference type="ChEBI" id="CHEBI:36208"/>
    </ligand>
</feature>
<dbReference type="PANTHER" id="PTHR21089">
    <property type="entry name" value="SHIKIMATE DEHYDROGENASE"/>
    <property type="match status" value="1"/>
</dbReference>
<keyword evidence="4 8" id="KW-0521">NADP</keyword>
<comment type="function">
    <text evidence="8">Involved in the biosynthesis of the chorismate, which leads to the biosynthesis of aromatic amino acids. Catalyzes the reversible NADPH linked reduction of 3-dehydroshikimate (DHSA) to yield shikimate (SA).</text>
</comment>
<dbReference type="InterPro" id="IPR006151">
    <property type="entry name" value="Shikm_DH/Glu-tRNA_Rdtase"/>
</dbReference>
<feature type="binding site" evidence="8">
    <location>
        <begin position="20"/>
        <end position="22"/>
    </location>
    <ligand>
        <name>shikimate</name>
        <dbReference type="ChEBI" id="CHEBI:36208"/>
    </ligand>
</feature>
<dbReference type="InterPro" id="IPR036291">
    <property type="entry name" value="NAD(P)-bd_dom_sf"/>
</dbReference>
<dbReference type="NCBIfam" id="NF001312">
    <property type="entry name" value="PRK00258.1-4"/>
    <property type="match status" value="1"/>
</dbReference>
<evidence type="ECO:0000256" key="5">
    <source>
        <dbReference type="ARBA" id="ARBA00023002"/>
    </source>
</evidence>
<protein>
    <recommendedName>
        <fullName evidence="2 8">Shikimate dehydrogenase (NADP(+))</fullName>
        <shortName evidence="8">SDH</shortName>
        <ecNumber evidence="2 8">1.1.1.25</ecNumber>
    </recommendedName>
</protein>
<feature type="domain" description="Shikimate dehydrogenase substrate binding N-terminal" evidence="10">
    <location>
        <begin position="12"/>
        <end position="94"/>
    </location>
</feature>
<comment type="pathway">
    <text evidence="1 8">Metabolic intermediate biosynthesis; chorismate biosynthesis; chorismate from D-erythrose 4-phosphate and phosphoenolpyruvate: step 4/7.</text>
</comment>
<feature type="binding site" evidence="8">
    <location>
        <position position="67"/>
    </location>
    <ligand>
        <name>shikimate</name>
        <dbReference type="ChEBI" id="CHEBI:36208"/>
    </ligand>
</feature>
<feature type="domain" description="Quinate/shikimate 5-dehydrogenase/glutamyl-tRNA reductase" evidence="9">
    <location>
        <begin position="130"/>
        <end position="198"/>
    </location>
</feature>
<dbReference type="UniPathway" id="UPA00053">
    <property type="reaction ID" value="UER00087"/>
</dbReference>
<feature type="binding site" evidence="8">
    <location>
        <position position="223"/>
    </location>
    <ligand>
        <name>NADP(+)</name>
        <dbReference type="ChEBI" id="CHEBI:58349"/>
    </ligand>
</feature>
<dbReference type="GO" id="GO:0050661">
    <property type="term" value="F:NADP binding"/>
    <property type="evidence" value="ECO:0007669"/>
    <property type="project" value="InterPro"/>
</dbReference>
<dbReference type="EMBL" id="LUUB01000022">
    <property type="protein sequence ID" value="OAF15556.1"/>
    <property type="molecule type" value="Genomic_DNA"/>
</dbReference>
<dbReference type="HAMAP" id="MF_00222">
    <property type="entry name" value="Shikimate_DH_AroE"/>
    <property type="match status" value="1"/>
</dbReference>
<dbReference type="Proteomes" id="UP000076959">
    <property type="component" value="Unassembled WGS sequence"/>
</dbReference>
<dbReference type="GO" id="GO:0004764">
    <property type="term" value="F:shikimate 3-dehydrogenase (NADP+) activity"/>
    <property type="evidence" value="ECO:0007669"/>
    <property type="project" value="UniProtKB-UniRule"/>
</dbReference>
<evidence type="ECO:0000256" key="3">
    <source>
        <dbReference type="ARBA" id="ARBA00022605"/>
    </source>
</evidence>